<dbReference type="Pfam" id="PF19680">
    <property type="entry name" value="DUF6182"/>
    <property type="match status" value="1"/>
</dbReference>
<proteinExistence type="predicted"/>
<comment type="caution">
    <text evidence="1">The sequence shown here is derived from an EMBL/GenBank/DDBJ whole genome shotgun (WGS) entry which is preliminary data.</text>
</comment>
<dbReference type="InterPro" id="IPR045754">
    <property type="entry name" value="DUF6182"/>
</dbReference>
<name>A0A243QI55_9ACTN</name>
<keyword evidence="2" id="KW-1185">Reference proteome</keyword>
<reference evidence="1 2" key="1">
    <citation type="submission" date="2017-05" db="EMBL/GenBank/DDBJ databases">
        <title>Biotechnological potential of actinobacteria isolated from South African environments.</title>
        <authorList>
            <person name="Le Roes-Hill M."/>
            <person name="Prins A."/>
            <person name="Durrell K.A."/>
        </authorList>
    </citation>
    <scope>NUCLEOTIDE SEQUENCE [LARGE SCALE GENOMIC DNA]</scope>
    <source>
        <strain evidence="1">M26</strain>
    </source>
</reference>
<dbReference type="Proteomes" id="UP000194761">
    <property type="component" value="Unassembled WGS sequence"/>
</dbReference>
<gene>
    <name evidence="1" type="ORF">CA984_42540</name>
</gene>
<dbReference type="EMBL" id="NGFP01000403">
    <property type="protein sequence ID" value="OUC80465.1"/>
    <property type="molecule type" value="Genomic_DNA"/>
</dbReference>
<evidence type="ECO:0000313" key="2">
    <source>
        <dbReference type="Proteomes" id="UP000194761"/>
    </source>
</evidence>
<accession>A0A243QI55</accession>
<evidence type="ECO:0000313" key="1">
    <source>
        <dbReference type="EMBL" id="OUC80465.1"/>
    </source>
</evidence>
<sequence length="179" mass="19507">MVVMRRLDLGDLVHGALEFTGGLSPEEADIWYRNWTRTRFLLGNPHNLLGSPAVRTVGPGGHLAWLGPVDVARPPGLSRLLKPVTGRLPELPPSVHLPGERRGAPCEIRIACRGLTTAGYLIHLHHTLAEAVLLGKIDPRTPVRLVHVPDLDDESALSSAYARVHYGADGTLRLYTFVA</sequence>
<dbReference type="AlphaFoldDB" id="A0A243QI55"/>
<protein>
    <submittedName>
        <fullName evidence="1">Uncharacterized protein</fullName>
    </submittedName>
</protein>
<organism evidence="1 2">
    <name type="scientific">Streptosporangium minutum</name>
    <dbReference type="NCBI Taxonomy" id="569862"/>
    <lineage>
        <taxon>Bacteria</taxon>
        <taxon>Bacillati</taxon>
        <taxon>Actinomycetota</taxon>
        <taxon>Actinomycetes</taxon>
        <taxon>Streptosporangiales</taxon>
        <taxon>Streptosporangiaceae</taxon>
        <taxon>Streptosporangium</taxon>
    </lineage>
</organism>